<dbReference type="InterPro" id="IPR014729">
    <property type="entry name" value="Rossmann-like_a/b/a_fold"/>
</dbReference>
<feature type="domain" description="UspA" evidence="4">
    <location>
        <begin position="165"/>
        <end position="301"/>
    </location>
</feature>
<keyword evidence="2" id="KW-0547">Nucleotide-binding</keyword>
<comment type="similarity">
    <text evidence="1">Belongs to the universal stress protein A family.</text>
</comment>
<name>A0ABQ0YM60_9NOCA</name>
<dbReference type="PANTHER" id="PTHR46268">
    <property type="entry name" value="STRESS RESPONSE PROTEIN NHAX"/>
    <property type="match status" value="1"/>
</dbReference>
<gene>
    <name evidence="5" type="ORF">RAJCM14343_2912</name>
</gene>
<evidence type="ECO:0000313" key="6">
    <source>
        <dbReference type="Proteomes" id="UP000325466"/>
    </source>
</evidence>
<dbReference type="Proteomes" id="UP000325466">
    <property type="component" value="Unassembled WGS sequence"/>
</dbReference>
<evidence type="ECO:0000313" key="5">
    <source>
        <dbReference type="EMBL" id="GES37657.1"/>
    </source>
</evidence>
<proteinExistence type="inferred from homology"/>
<evidence type="ECO:0000256" key="2">
    <source>
        <dbReference type="ARBA" id="ARBA00022741"/>
    </source>
</evidence>
<sequence>MHREGDRMSTLANRNAVVAGVDGSAVATSAARWAAALAARLGAPLHLVHSLPSEGIFYSEAAVLIQAQMVDQLREDGEAILSNVTDVLRSDHPDLEVQSFIGPGPAANSLLEAAEDARLVVMGATGANAVENFLLGSTVLRVANHAPCPVVVWRGDTARPLPDTRPIVVGVDGSELSTAAVGHAFEYASLFGVPLVAVHSWIGDAALGVGTVATLVDWEAVGESESAVLSETLAGWHEKFPDVEVRRVVDRGPIAKVILRQLEDAQLVVVGSHGRSQFTGALLGSVSQNLLHNAPCPIMISRKK</sequence>
<dbReference type="EMBL" id="BLAH01000086">
    <property type="protein sequence ID" value="GES37657.1"/>
    <property type="molecule type" value="Genomic_DNA"/>
</dbReference>
<dbReference type="PANTHER" id="PTHR46268:SF27">
    <property type="entry name" value="UNIVERSAL STRESS PROTEIN RV2623"/>
    <property type="match status" value="1"/>
</dbReference>
<accession>A0ABQ0YM60</accession>
<dbReference type="PRINTS" id="PR01438">
    <property type="entry name" value="UNVRSLSTRESS"/>
</dbReference>
<organism evidence="5 6">
    <name type="scientific">Rhodococcus aetherivorans</name>
    <dbReference type="NCBI Taxonomy" id="191292"/>
    <lineage>
        <taxon>Bacteria</taxon>
        <taxon>Bacillati</taxon>
        <taxon>Actinomycetota</taxon>
        <taxon>Actinomycetes</taxon>
        <taxon>Mycobacteriales</taxon>
        <taxon>Nocardiaceae</taxon>
        <taxon>Rhodococcus</taxon>
    </lineage>
</organism>
<comment type="caution">
    <text evidence="5">The sequence shown here is derived from an EMBL/GenBank/DDBJ whole genome shotgun (WGS) entry which is preliminary data.</text>
</comment>
<dbReference type="InterPro" id="IPR006015">
    <property type="entry name" value="Universal_stress_UspA"/>
</dbReference>
<reference evidence="5 6" key="1">
    <citation type="journal article" date="2018" name="Biodegradation">
        <title>1,4-Dioxane degradation characteristics of Rhodococcus aetherivorans JCM 14343.</title>
        <authorList>
            <person name="Inoue D."/>
            <person name="Tsunoda T."/>
            <person name="Yamamoto N."/>
            <person name="Ike M."/>
            <person name="Sei K."/>
        </authorList>
    </citation>
    <scope>NUCLEOTIDE SEQUENCE [LARGE SCALE GENOMIC DNA]</scope>
    <source>
        <strain evidence="5 6">JCM 14343</strain>
    </source>
</reference>
<dbReference type="Gene3D" id="3.40.50.620">
    <property type="entry name" value="HUPs"/>
    <property type="match status" value="2"/>
</dbReference>
<dbReference type="SUPFAM" id="SSF52402">
    <property type="entry name" value="Adenine nucleotide alpha hydrolases-like"/>
    <property type="match status" value="2"/>
</dbReference>
<keyword evidence="6" id="KW-1185">Reference proteome</keyword>
<dbReference type="InterPro" id="IPR006016">
    <property type="entry name" value="UspA"/>
</dbReference>
<protein>
    <submittedName>
        <fullName evidence="5">Universal stress protein family</fullName>
    </submittedName>
</protein>
<dbReference type="Pfam" id="PF00582">
    <property type="entry name" value="Usp"/>
    <property type="match status" value="2"/>
</dbReference>
<evidence type="ECO:0000259" key="4">
    <source>
        <dbReference type="Pfam" id="PF00582"/>
    </source>
</evidence>
<feature type="domain" description="UspA" evidence="4">
    <location>
        <begin position="16"/>
        <end position="153"/>
    </location>
</feature>
<keyword evidence="3" id="KW-0067">ATP-binding</keyword>
<evidence type="ECO:0000256" key="3">
    <source>
        <dbReference type="ARBA" id="ARBA00022840"/>
    </source>
</evidence>
<evidence type="ECO:0000256" key="1">
    <source>
        <dbReference type="ARBA" id="ARBA00008791"/>
    </source>
</evidence>